<evidence type="ECO:0000256" key="2">
    <source>
        <dbReference type="SAM" id="SignalP"/>
    </source>
</evidence>
<feature type="chain" id="PRO_5014710783" evidence="2">
    <location>
        <begin position="33"/>
        <end position="687"/>
    </location>
</feature>
<dbReference type="Pfam" id="PF09479">
    <property type="entry name" value="Flg_new"/>
    <property type="match status" value="3"/>
</dbReference>
<dbReference type="OrthoDB" id="9763188at2"/>
<evidence type="ECO:0000256" key="1">
    <source>
        <dbReference type="ARBA" id="ARBA00004196"/>
    </source>
</evidence>
<name>A0A2N5J5W5_9BIFI</name>
<dbReference type="Gene3D" id="2.60.40.4270">
    <property type="entry name" value="Listeria-Bacteroides repeat domain"/>
    <property type="match status" value="3"/>
</dbReference>
<dbReference type="RefSeq" id="WP_101618403.1">
    <property type="nucleotide sequence ID" value="NZ_NMWU01000078.1"/>
</dbReference>
<organism evidence="4 5">
    <name type="scientific">Bifidobacterium margollesii</name>
    <dbReference type="NCBI Taxonomy" id="2020964"/>
    <lineage>
        <taxon>Bacteria</taxon>
        <taxon>Bacillati</taxon>
        <taxon>Actinomycetota</taxon>
        <taxon>Actinomycetes</taxon>
        <taxon>Bifidobacteriales</taxon>
        <taxon>Bifidobacteriaceae</taxon>
        <taxon>Bifidobacterium</taxon>
    </lineage>
</organism>
<dbReference type="InterPro" id="IPR043708">
    <property type="entry name" value="DUF5648"/>
</dbReference>
<dbReference type="EMBL" id="NMWU01000078">
    <property type="protein sequence ID" value="PLS29588.1"/>
    <property type="molecule type" value="Genomic_DNA"/>
</dbReference>
<evidence type="ECO:0000313" key="4">
    <source>
        <dbReference type="EMBL" id="PLS29588.1"/>
    </source>
</evidence>
<dbReference type="InterPro" id="IPR013378">
    <property type="entry name" value="InlB-like_B-rpt"/>
</dbReference>
<reference evidence="4 5" key="1">
    <citation type="submission" date="2017-07" db="EMBL/GenBank/DDBJ databases">
        <title>Bifidobacterium novel species.</title>
        <authorList>
            <person name="Lugli G.A."/>
            <person name="Milani C."/>
            <person name="Duranti S."/>
            <person name="Mangifesta M."/>
        </authorList>
    </citation>
    <scope>NUCLEOTIDE SEQUENCE [LARGE SCALE GENOMIC DNA]</scope>
    <source>
        <strain evidence="5">Uis1B</strain>
    </source>
</reference>
<comment type="subcellular location">
    <subcellularLocation>
        <location evidence="1">Cell envelope</location>
    </subcellularLocation>
</comment>
<dbReference type="Pfam" id="PF18885">
    <property type="entry name" value="DUF5648"/>
    <property type="match status" value="1"/>
</dbReference>
<dbReference type="GO" id="GO:0030313">
    <property type="term" value="C:cell envelope"/>
    <property type="evidence" value="ECO:0007669"/>
    <property type="project" value="UniProtKB-SubCell"/>
</dbReference>
<accession>A0A2N5J5W5</accession>
<feature type="domain" description="DUF5648" evidence="3">
    <location>
        <begin position="541"/>
        <end position="686"/>
    </location>
</feature>
<dbReference type="Proteomes" id="UP000235050">
    <property type="component" value="Unassembled WGS sequence"/>
</dbReference>
<dbReference type="AlphaFoldDB" id="A0A2N5J5W5"/>
<feature type="signal peptide" evidence="2">
    <location>
        <begin position="1"/>
        <end position="32"/>
    </location>
</feature>
<comment type="caution">
    <text evidence="4">The sequence shown here is derived from an EMBL/GenBank/DDBJ whole genome shotgun (WGS) entry which is preliminary data.</text>
</comment>
<keyword evidence="5" id="KW-1185">Reference proteome</keyword>
<sequence length="687" mass="75951">MNRSMRRGLTAVLASLAMLLTVVVAPVVGAHADTGSDTNGDWSKGLTQEQINSSYGFAKWVSVTAKSEDERADARRAINKLESDMKDDPSFTKLGSDGDATSLANTRKALQEDVKSNQFRATLTNEPCRMDLPAGKGRRCNDPNKRLAAQQLNLQMLLNQQFVANAVRATGGHWGIGDAQGITSSDDGYKDFYNSEVSNYDKDMTDGKLDGKAADGSAVGETGHYVNYVGYYWRPVQQQYGEYIYASIGLTGTAWHTTVQNYYSKTSGSVNDPYMPGWGFPNDILPEDGEYISNQNMTLPENLLEKFDQYTAMLDASTTYTVSFDPFGGTTVPTQTVKKNAKASQPADPTRSGYSFAGWFNGNTRYDFNTPVTGNLKLVAHWTANTVYRTVSFDSAGGTAVTSQKVVDGSKAVQPKAPTRSGYSFTGWYNGNAKWDFNTPVTSDMKLTARWTAIPPQTVYRTVSFDSAGGSAVASQKVANGSRAVQPKAPTRSGYTFTGWYQGSAKYDFSRPVTGDLKLTARWSRNQQPSKPSKPTVRRVPVYRVYNRNSGLHHYTTSKAENDMLVRLGWRDENRGGSSFVTVGRDTPGARPVYREYNRRSGNHNWTLNKAEHDMLVRLGWRDEGIAWYTSPTGANVYRLYNPTRYHKPKHGRGNGGGEHVYTTSYGEYLSVIRAGWRGEGVAWKTM</sequence>
<dbReference type="InterPro" id="IPR042229">
    <property type="entry name" value="Listeria/Bacterioides_rpt_sf"/>
</dbReference>
<evidence type="ECO:0000259" key="3">
    <source>
        <dbReference type="Pfam" id="PF18885"/>
    </source>
</evidence>
<dbReference type="NCBIfam" id="TIGR02543">
    <property type="entry name" value="List_Bact_rpt"/>
    <property type="match status" value="3"/>
</dbReference>
<keyword evidence="2" id="KW-0732">Signal</keyword>
<proteinExistence type="predicted"/>
<evidence type="ECO:0000313" key="5">
    <source>
        <dbReference type="Proteomes" id="UP000235050"/>
    </source>
</evidence>
<protein>
    <submittedName>
        <fullName evidence="4">L,D-transpeptidase catalytic domain-containing protein</fullName>
    </submittedName>
</protein>
<gene>
    <name evidence="4" type="ORF">Uis1B_2299</name>
</gene>